<organism evidence="2 3">
    <name type="scientific">Geotrichum candidum</name>
    <name type="common">Oospora lactis</name>
    <name type="synonym">Dipodascus geotrichum</name>
    <dbReference type="NCBI Taxonomy" id="1173061"/>
    <lineage>
        <taxon>Eukaryota</taxon>
        <taxon>Fungi</taxon>
        <taxon>Dikarya</taxon>
        <taxon>Ascomycota</taxon>
        <taxon>Saccharomycotina</taxon>
        <taxon>Dipodascomycetes</taxon>
        <taxon>Dipodascales</taxon>
        <taxon>Dipodascaceae</taxon>
        <taxon>Geotrichum</taxon>
    </lineage>
</organism>
<proteinExistence type="predicted"/>
<feature type="chain" id="PRO_5005325748" evidence="1">
    <location>
        <begin position="19"/>
        <end position="269"/>
    </location>
</feature>
<keyword evidence="3" id="KW-1185">Reference proteome</keyword>
<dbReference type="EMBL" id="CCBN010000007">
    <property type="protein sequence ID" value="CDO54339.1"/>
    <property type="molecule type" value="Genomic_DNA"/>
</dbReference>
<dbReference type="Proteomes" id="UP000242525">
    <property type="component" value="Unassembled WGS sequence"/>
</dbReference>
<sequence>MIPKTVISLLALTSAVYALDSKEIEVVRKYDLSNAKPCAVTPDNTFICYNHIGDNLFELELLGDLTGSAEEDGSGLQKKPLIASSINSTEVFIDFIKDTYGANAAAEADKRIRVGGTISGLSNHGSTDCQHNSTNGAIQRAMRHTIHSIYKFVHAAGVDTAVNGLGQLVNKGISYLKVNQAPTSKCMKLDDNNNCVSWAQYGDIGIVGNESPYISQFTVACGQRGRCSILKKRMSDGGDLWVCVDNCDEEVPQPQPKQLFIKIQKNWRH</sequence>
<dbReference type="AlphaFoldDB" id="A0A0J9XBX1"/>
<gene>
    <name evidence="2" type="ORF">BN980_GECA07s03167g</name>
</gene>
<reference evidence="2" key="1">
    <citation type="submission" date="2014-03" db="EMBL/GenBank/DDBJ databases">
        <authorList>
            <person name="Casaregola S."/>
        </authorList>
    </citation>
    <scope>NUCLEOTIDE SEQUENCE [LARGE SCALE GENOMIC DNA]</scope>
    <source>
        <strain evidence="2">CLIB 918</strain>
    </source>
</reference>
<evidence type="ECO:0000313" key="2">
    <source>
        <dbReference type="EMBL" id="CDO54339.1"/>
    </source>
</evidence>
<feature type="signal peptide" evidence="1">
    <location>
        <begin position="1"/>
        <end position="18"/>
    </location>
</feature>
<accession>A0A0J9XBX1</accession>
<evidence type="ECO:0000313" key="3">
    <source>
        <dbReference type="Proteomes" id="UP000242525"/>
    </source>
</evidence>
<name>A0A0J9XBX1_GEOCN</name>
<comment type="caution">
    <text evidence="2">The sequence shown here is derived from an EMBL/GenBank/DDBJ whole genome shotgun (WGS) entry which is preliminary data.</text>
</comment>
<evidence type="ECO:0000256" key="1">
    <source>
        <dbReference type="SAM" id="SignalP"/>
    </source>
</evidence>
<keyword evidence="1" id="KW-0732">Signal</keyword>
<protein>
    <submittedName>
        <fullName evidence="2">Uncharacterized protein</fullName>
    </submittedName>
</protein>